<keyword evidence="1" id="KW-0472">Membrane</keyword>
<dbReference type="RefSeq" id="WP_205295394.1">
    <property type="nucleotide sequence ID" value="NZ_CP070369.1"/>
</dbReference>
<dbReference type="EMBL" id="CP070369">
    <property type="protein sequence ID" value="QRZ14416.1"/>
    <property type="molecule type" value="Genomic_DNA"/>
</dbReference>
<keyword evidence="1" id="KW-0812">Transmembrane</keyword>
<proteinExistence type="predicted"/>
<name>A0ABX7JLM5_9RHOB</name>
<evidence type="ECO:0000313" key="2">
    <source>
        <dbReference type="EMBL" id="QRZ14416.1"/>
    </source>
</evidence>
<organism evidence="2 3">
    <name type="scientific">Paracoccus methylovorus</name>
    <dbReference type="NCBI Taxonomy" id="2812658"/>
    <lineage>
        <taxon>Bacteria</taxon>
        <taxon>Pseudomonadati</taxon>
        <taxon>Pseudomonadota</taxon>
        <taxon>Alphaproteobacteria</taxon>
        <taxon>Rhodobacterales</taxon>
        <taxon>Paracoccaceae</taxon>
        <taxon>Paracoccus</taxon>
    </lineage>
</organism>
<reference evidence="2 3" key="1">
    <citation type="submission" date="2021-02" db="EMBL/GenBank/DDBJ databases">
        <title>Paracoccus methylovroum sp.nov., a new methanol and methylamine utilizing methylotrophic denitrifer.</title>
        <authorList>
            <person name="Timsy T."/>
            <person name="Behrendt U."/>
            <person name="Ulrich A."/>
            <person name="Spanner T."/>
            <person name="Foesel B.U."/>
            <person name="Horn M.A."/>
            <person name="Kolb S."/>
        </authorList>
    </citation>
    <scope>NUCLEOTIDE SEQUENCE [LARGE SCALE GENOMIC DNA]</scope>
    <source>
        <strain evidence="2 3">H4-D09</strain>
        <plasmid evidence="2 3">p1</plasmid>
    </source>
</reference>
<feature type="transmembrane region" description="Helical" evidence="1">
    <location>
        <begin position="12"/>
        <end position="40"/>
    </location>
</feature>
<geneLocation type="plasmid" evidence="2 3">
    <name>p1</name>
</geneLocation>
<keyword evidence="1" id="KW-1133">Transmembrane helix</keyword>
<keyword evidence="3" id="KW-1185">Reference proteome</keyword>
<evidence type="ECO:0000313" key="3">
    <source>
        <dbReference type="Proteomes" id="UP000663629"/>
    </source>
</evidence>
<dbReference type="Proteomes" id="UP000663629">
    <property type="component" value="Plasmid p1"/>
</dbReference>
<evidence type="ECO:0000256" key="1">
    <source>
        <dbReference type="SAM" id="Phobius"/>
    </source>
</evidence>
<sequence>MQDLFGGVRLDVVARMVVSTTTSTIGQFSIVMVYVGFILVDQQFLGAKMTFLFPDPTRLA</sequence>
<keyword evidence="2" id="KW-0614">Plasmid</keyword>
<accession>A0ABX7JLM5</accession>
<protein>
    <submittedName>
        <fullName evidence="2">Uncharacterized protein</fullName>
    </submittedName>
</protein>
<gene>
    <name evidence="2" type="ORF">JWJ88_10990</name>
</gene>